<dbReference type="Proteomes" id="UP000325832">
    <property type="component" value="Genome"/>
</dbReference>
<keyword evidence="2" id="KW-0489">Methyltransferase</keyword>
<name>A0A5J6TBM8_9CAUD</name>
<proteinExistence type="predicted"/>
<dbReference type="InterPro" id="IPR029063">
    <property type="entry name" value="SAM-dependent_MTases_sf"/>
</dbReference>
<dbReference type="SUPFAM" id="SSF53335">
    <property type="entry name" value="S-adenosyl-L-methionine-dependent methyltransferases"/>
    <property type="match status" value="1"/>
</dbReference>
<keyword evidence="2" id="KW-0808">Transferase</keyword>
<evidence type="ECO:0000313" key="3">
    <source>
        <dbReference type="Proteomes" id="UP000325832"/>
    </source>
</evidence>
<evidence type="ECO:0000313" key="2">
    <source>
        <dbReference type="EMBL" id="QFG08210.1"/>
    </source>
</evidence>
<dbReference type="InterPro" id="IPR013216">
    <property type="entry name" value="Methyltransf_11"/>
</dbReference>
<reference evidence="2 3" key="1">
    <citation type="submission" date="2019-07" db="EMBL/GenBank/DDBJ databases">
        <authorList>
            <person name="Lauer M.J."/>
            <person name="Stoner T.H."/>
            <person name="Garlena R.A."/>
            <person name="Russell D.A."/>
            <person name="Pope W.H."/>
            <person name="Jacobs-Sera D."/>
            <person name="Hatfull G.F."/>
        </authorList>
    </citation>
    <scope>NUCLEOTIDE SEQUENCE [LARGE SCALE GENOMIC DNA]</scope>
</reference>
<dbReference type="GO" id="GO:0008757">
    <property type="term" value="F:S-adenosylmethionine-dependent methyltransferase activity"/>
    <property type="evidence" value="ECO:0007669"/>
    <property type="project" value="InterPro"/>
</dbReference>
<dbReference type="Pfam" id="PF08241">
    <property type="entry name" value="Methyltransf_11"/>
    <property type="match status" value="1"/>
</dbReference>
<protein>
    <submittedName>
        <fullName evidence="2">Methyltransferase</fullName>
    </submittedName>
</protein>
<dbReference type="EMBL" id="MN234162">
    <property type="protein sequence ID" value="QFG08210.1"/>
    <property type="molecule type" value="Genomic_DNA"/>
</dbReference>
<accession>A0A5J6TBM8</accession>
<gene>
    <name evidence="2" type="primary">73</name>
    <name evidence="2" type="ORF">PBI_GRETELLYN_73</name>
</gene>
<evidence type="ECO:0000259" key="1">
    <source>
        <dbReference type="Pfam" id="PF08241"/>
    </source>
</evidence>
<dbReference type="GO" id="GO:0032259">
    <property type="term" value="P:methylation"/>
    <property type="evidence" value="ECO:0007669"/>
    <property type="project" value="UniProtKB-KW"/>
</dbReference>
<sequence>MSDEFGCDTGVHGRKENNDKGWVAKYDARENPQMDEPLNFALFGLARQQEFLDMQWREVDWDLPVLDLGPGNKIIPGAVRCEYPEYNFESPDFLPTAQTSTSFKFLSSDDVLDGKFGYTDAYSMYRCTLPYPDNSVGGIFAVNILEHLWDPRPIMEECARVLAPGCPLNIVVPHAHSVIYSQDLDHKKEFVLDSFKNWLNNQYWGPDRTALRLRVGTLFKFSIKEGNENIQCQLVKKFDSEE</sequence>
<organism evidence="2 3">
    <name type="scientific">Gordonia phage GretelLyn</name>
    <dbReference type="NCBI Taxonomy" id="2599844"/>
    <lineage>
        <taxon>Viruses</taxon>
        <taxon>Duplodnaviria</taxon>
        <taxon>Heunggongvirae</taxon>
        <taxon>Uroviricota</taxon>
        <taxon>Caudoviricetes</taxon>
        <taxon>Dovevirinae</taxon>
        <taxon>Lambovirus</taxon>
        <taxon>Lambovirus sadboi</taxon>
    </lineage>
</organism>
<dbReference type="Gene3D" id="3.40.50.150">
    <property type="entry name" value="Vaccinia Virus protein VP39"/>
    <property type="match status" value="1"/>
</dbReference>
<feature type="domain" description="Methyltransferase type 11" evidence="1">
    <location>
        <begin position="128"/>
        <end position="165"/>
    </location>
</feature>